<evidence type="ECO:0000313" key="6">
    <source>
        <dbReference type="EMBL" id="KAL3892461.1"/>
    </source>
</evidence>
<comment type="caution">
    <text evidence="6">The sequence shown here is derived from an EMBL/GenBank/DDBJ whole genome shotgun (WGS) entry which is preliminary data.</text>
</comment>
<dbReference type="InterPro" id="IPR037666">
    <property type="entry name" value="CCDC43"/>
</dbReference>
<sequence length="222" mass="24987">MAASMEPYDKWLRDKLLSLNQDIDMDVFGPYISGILEEDSSFEDKKDSLLGILEQVVESGHDSLCDEILKQWDRIHGLQSNQLDETSHDKVSDLAEMLENHKIEIVKPREASKEMSEAKAAILAQYGTVSSDDEEDDDSNDGGGGAGPAGGGSAVDKNDPLSFKNRNVESVLQSEKEMKEKAKAETDKRKEKDKQDRDAQKQKQNERKDTEKKRTQKGERKR</sequence>
<keyword evidence="3" id="KW-0175">Coiled coil</keyword>
<dbReference type="PANTHER" id="PTHR31684">
    <property type="entry name" value="COILED-COIL DOMAIN-CONTAINING PROTEIN 43"/>
    <property type="match status" value="1"/>
</dbReference>
<evidence type="ECO:0000256" key="2">
    <source>
        <dbReference type="ARBA" id="ARBA00016648"/>
    </source>
</evidence>
<feature type="compositionally biased region" description="Gly residues" evidence="4">
    <location>
        <begin position="141"/>
        <end position="153"/>
    </location>
</feature>
<gene>
    <name evidence="6" type="ORF">ACJMK2_004664</name>
</gene>
<name>A0ABD3Y1W1_SINWO</name>
<feature type="compositionally biased region" description="Acidic residues" evidence="4">
    <location>
        <begin position="131"/>
        <end position="140"/>
    </location>
</feature>
<dbReference type="AlphaFoldDB" id="A0ABD3Y1W1"/>
<protein>
    <recommendedName>
        <fullName evidence="2">Coiled-coil domain-containing protein 43</fullName>
    </recommendedName>
</protein>
<dbReference type="EMBL" id="JBJQND010000001">
    <property type="protein sequence ID" value="KAL3892461.1"/>
    <property type="molecule type" value="Genomic_DNA"/>
</dbReference>
<feature type="domain" description="CCDC43 PWI-like" evidence="5">
    <location>
        <begin position="3"/>
        <end position="76"/>
    </location>
</feature>
<dbReference type="Pfam" id="PF26091">
    <property type="entry name" value="PWI_CCDC43"/>
    <property type="match status" value="1"/>
</dbReference>
<dbReference type="PANTHER" id="PTHR31684:SF2">
    <property type="entry name" value="COILED-COIL DOMAIN-CONTAINING PROTEIN 43"/>
    <property type="match status" value="1"/>
</dbReference>
<organism evidence="6 7">
    <name type="scientific">Sinanodonta woodiana</name>
    <name type="common">Chinese pond mussel</name>
    <name type="synonym">Anodonta woodiana</name>
    <dbReference type="NCBI Taxonomy" id="1069815"/>
    <lineage>
        <taxon>Eukaryota</taxon>
        <taxon>Metazoa</taxon>
        <taxon>Spiralia</taxon>
        <taxon>Lophotrochozoa</taxon>
        <taxon>Mollusca</taxon>
        <taxon>Bivalvia</taxon>
        <taxon>Autobranchia</taxon>
        <taxon>Heteroconchia</taxon>
        <taxon>Palaeoheterodonta</taxon>
        <taxon>Unionida</taxon>
        <taxon>Unionoidea</taxon>
        <taxon>Unionidae</taxon>
        <taxon>Unioninae</taxon>
        <taxon>Sinanodonta</taxon>
    </lineage>
</organism>
<feature type="region of interest" description="Disordered" evidence="4">
    <location>
        <begin position="124"/>
        <end position="222"/>
    </location>
</feature>
<feature type="compositionally biased region" description="Polar residues" evidence="4">
    <location>
        <begin position="164"/>
        <end position="173"/>
    </location>
</feature>
<evidence type="ECO:0000313" key="7">
    <source>
        <dbReference type="Proteomes" id="UP001634394"/>
    </source>
</evidence>
<accession>A0ABD3Y1W1</accession>
<evidence type="ECO:0000256" key="4">
    <source>
        <dbReference type="SAM" id="MobiDB-lite"/>
    </source>
</evidence>
<comment type="similarity">
    <text evidence="1">Belongs to the CCDC43 family.</text>
</comment>
<dbReference type="Proteomes" id="UP001634394">
    <property type="component" value="Unassembled WGS sequence"/>
</dbReference>
<feature type="compositionally biased region" description="Basic and acidic residues" evidence="4">
    <location>
        <begin position="174"/>
        <end position="222"/>
    </location>
</feature>
<proteinExistence type="inferred from homology"/>
<evidence type="ECO:0000256" key="1">
    <source>
        <dbReference type="ARBA" id="ARBA00005305"/>
    </source>
</evidence>
<dbReference type="InterPro" id="IPR058771">
    <property type="entry name" value="PWI_CCDC43"/>
</dbReference>
<evidence type="ECO:0000256" key="3">
    <source>
        <dbReference type="ARBA" id="ARBA00023054"/>
    </source>
</evidence>
<reference evidence="6 7" key="1">
    <citation type="submission" date="2024-11" db="EMBL/GenBank/DDBJ databases">
        <title>Chromosome-level genome assembly of the freshwater bivalve Anodonta woodiana.</title>
        <authorList>
            <person name="Chen X."/>
        </authorList>
    </citation>
    <scope>NUCLEOTIDE SEQUENCE [LARGE SCALE GENOMIC DNA]</scope>
    <source>
        <strain evidence="6">MN2024</strain>
        <tissue evidence="6">Gills</tissue>
    </source>
</reference>
<evidence type="ECO:0000259" key="5">
    <source>
        <dbReference type="Pfam" id="PF26091"/>
    </source>
</evidence>
<keyword evidence="7" id="KW-1185">Reference proteome</keyword>